<protein>
    <submittedName>
        <fullName evidence="2">Uncharacterized protein</fullName>
    </submittedName>
</protein>
<dbReference type="Proteomes" id="UP000184330">
    <property type="component" value="Unassembled WGS sequence"/>
</dbReference>
<feature type="region of interest" description="Disordered" evidence="1">
    <location>
        <begin position="201"/>
        <end position="406"/>
    </location>
</feature>
<sequence>MNSRTPPQSISNDSFADSAPSSDNDPYDGANQSINFLDRTNFPKPMPIFGPLFGFNDKRFSVFLQTRVATAKQILDRPPTQEEVAALAYYTAKYISVISYGGPLGMAGGLWRAYGTKSTFRFPLFQPNLEKFKADVFPTARIPALKGLWAVMAWHLVRGMAYGTMGNIIGQIFFASYATSVSVVGELQDPRLKQFHEAIKKRGRESAEKRQGTLQGVGQQGQMRGQQPQAQQSEMQDDGSPTAGMYGRADMTPTPETYETTPQPSPPRGQFPQRRPVPTEAPAKSSESSPFDIIDDASPTGGQGIYGNTTASQPQGSAWERLRRGEKPASIPTKTTSSSNPGVRTQQQMQAQREQREGATLGDSYTFSKSDEERSYAKDEAQKEFDARIERERRGGDFNAGGNRKW</sequence>
<dbReference type="AlphaFoldDB" id="A0A1L7X758"/>
<feature type="compositionally biased region" description="Polar residues" evidence="1">
    <location>
        <begin position="332"/>
        <end position="345"/>
    </location>
</feature>
<feature type="compositionally biased region" description="Basic and acidic residues" evidence="1">
    <location>
        <begin position="201"/>
        <end position="211"/>
    </location>
</feature>
<feature type="compositionally biased region" description="Low complexity" evidence="1">
    <location>
        <begin position="252"/>
        <end position="262"/>
    </location>
</feature>
<dbReference type="OrthoDB" id="4204700at2759"/>
<dbReference type="EMBL" id="FJOG01000017">
    <property type="protein sequence ID" value="CZR60856.1"/>
    <property type="molecule type" value="Genomic_DNA"/>
</dbReference>
<feature type="region of interest" description="Disordered" evidence="1">
    <location>
        <begin position="1"/>
        <end position="30"/>
    </location>
</feature>
<gene>
    <name evidence="2" type="ORF">PAC_10752</name>
</gene>
<feature type="compositionally biased region" description="Basic and acidic residues" evidence="1">
    <location>
        <begin position="369"/>
        <end position="396"/>
    </location>
</feature>
<keyword evidence="3" id="KW-1185">Reference proteome</keyword>
<proteinExistence type="predicted"/>
<name>A0A1L7X758_9HELO</name>
<feature type="compositionally biased region" description="Polar residues" evidence="1">
    <location>
        <begin position="306"/>
        <end position="316"/>
    </location>
</feature>
<reference evidence="2 3" key="1">
    <citation type="submission" date="2016-03" db="EMBL/GenBank/DDBJ databases">
        <authorList>
            <person name="Ploux O."/>
        </authorList>
    </citation>
    <scope>NUCLEOTIDE SEQUENCE [LARGE SCALE GENOMIC DNA]</scope>
    <source>
        <strain evidence="2 3">UAMH 11012</strain>
    </source>
</reference>
<organism evidence="2 3">
    <name type="scientific">Phialocephala subalpina</name>
    <dbReference type="NCBI Taxonomy" id="576137"/>
    <lineage>
        <taxon>Eukaryota</taxon>
        <taxon>Fungi</taxon>
        <taxon>Dikarya</taxon>
        <taxon>Ascomycota</taxon>
        <taxon>Pezizomycotina</taxon>
        <taxon>Leotiomycetes</taxon>
        <taxon>Helotiales</taxon>
        <taxon>Mollisiaceae</taxon>
        <taxon>Phialocephala</taxon>
        <taxon>Phialocephala fortinii species complex</taxon>
    </lineage>
</organism>
<dbReference type="STRING" id="576137.A0A1L7X758"/>
<evidence type="ECO:0000313" key="3">
    <source>
        <dbReference type="Proteomes" id="UP000184330"/>
    </source>
</evidence>
<accession>A0A1L7X758</accession>
<evidence type="ECO:0000256" key="1">
    <source>
        <dbReference type="SAM" id="MobiDB-lite"/>
    </source>
</evidence>
<feature type="compositionally biased region" description="Low complexity" evidence="1">
    <location>
        <begin position="212"/>
        <end position="232"/>
    </location>
</feature>
<evidence type="ECO:0000313" key="2">
    <source>
        <dbReference type="EMBL" id="CZR60856.1"/>
    </source>
</evidence>